<evidence type="ECO:0000313" key="2">
    <source>
        <dbReference type="EMBL" id="MFC7382849.1"/>
    </source>
</evidence>
<dbReference type="EMBL" id="JBHTCG010000006">
    <property type="protein sequence ID" value="MFC7382849.1"/>
    <property type="molecule type" value="Genomic_DNA"/>
</dbReference>
<keyword evidence="3" id="KW-1185">Reference proteome</keyword>
<comment type="caution">
    <text evidence="2">The sequence shown here is derived from an EMBL/GenBank/DDBJ whole genome shotgun (WGS) entry which is preliminary data.</text>
</comment>
<accession>A0ABW2P159</accession>
<organism evidence="2 3">
    <name type="scientific">Sphaerisporangium rhizosphaerae</name>
    <dbReference type="NCBI Taxonomy" id="2269375"/>
    <lineage>
        <taxon>Bacteria</taxon>
        <taxon>Bacillati</taxon>
        <taxon>Actinomycetota</taxon>
        <taxon>Actinomycetes</taxon>
        <taxon>Streptosporangiales</taxon>
        <taxon>Streptosporangiaceae</taxon>
        <taxon>Sphaerisporangium</taxon>
    </lineage>
</organism>
<evidence type="ECO:0000313" key="3">
    <source>
        <dbReference type="Proteomes" id="UP001596496"/>
    </source>
</evidence>
<feature type="compositionally biased region" description="Pro residues" evidence="1">
    <location>
        <begin position="1"/>
        <end position="11"/>
    </location>
</feature>
<feature type="region of interest" description="Disordered" evidence="1">
    <location>
        <begin position="1"/>
        <end position="23"/>
    </location>
</feature>
<name>A0ABW2P159_9ACTN</name>
<dbReference type="RefSeq" id="WP_380826201.1">
    <property type="nucleotide sequence ID" value="NZ_JBHTCG010000006.1"/>
</dbReference>
<gene>
    <name evidence="2" type="ORF">ACFQSB_11585</name>
</gene>
<sequence length="221" mass="23274">MTEPAPLPPAQEDPAVTAGQAAQAAYGPRLDAIRNDPGLSDLAKAEAIAAVHAEHSAELERLAVDLHARRTARLEHLQGQIPIGPGVPRDASPADAAVMTTAFRAALEQARAASPDQRRQMLADAVRFDDKPALRALLTAAQDSGDVKLVGAWAAATGNAELLAEIRALSEEIAGRGQGRAWAAQAFRPAKTPAEARSLPALRHSAEQAAQAARPVSRYFR</sequence>
<protein>
    <submittedName>
        <fullName evidence="2">Uncharacterized protein</fullName>
    </submittedName>
</protein>
<evidence type="ECO:0000256" key="1">
    <source>
        <dbReference type="SAM" id="MobiDB-lite"/>
    </source>
</evidence>
<dbReference type="Proteomes" id="UP001596496">
    <property type="component" value="Unassembled WGS sequence"/>
</dbReference>
<proteinExistence type="predicted"/>
<reference evidence="3" key="1">
    <citation type="journal article" date="2019" name="Int. J. Syst. Evol. Microbiol.">
        <title>The Global Catalogue of Microorganisms (GCM) 10K type strain sequencing project: providing services to taxonomists for standard genome sequencing and annotation.</title>
        <authorList>
            <consortium name="The Broad Institute Genomics Platform"/>
            <consortium name="The Broad Institute Genome Sequencing Center for Infectious Disease"/>
            <person name="Wu L."/>
            <person name="Ma J."/>
        </authorList>
    </citation>
    <scope>NUCLEOTIDE SEQUENCE [LARGE SCALE GENOMIC DNA]</scope>
    <source>
        <strain evidence="3">CECT 7649</strain>
    </source>
</reference>